<dbReference type="InterPro" id="IPR007560">
    <property type="entry name" value="Restrct_endonuc_IV_Mrr"/>
</dbReference>
<sequence>MAPRLNDEQDQIPGAPLWKRYELSVRELLAALDPAATVVHNQKIPGRLSGCPRQVDVWAIGTVVGLEISVAVECKRRRRAVDVEIVDQFIGKLLDLGASHGVLYSHSGFTSNAAARASSAQNPCVMVVATETPEIVTGLQGVPGYPADLLVEDVAPAWIEELRSEKFAHWLATGEWPKWWT</sequence>
<dbReference type="InterPro" id="IPR011335">
    <property type="entry name" value="Restrct_endonuc-II-like"/>
</dbReference>
<dbReference type="Gene3D" id="3.40.1350.10">
    <property type="match status" value="1"/>
</dbReference>
<keyword evidence="3" id="KW-1185">Reference proteome</keyword>
<dbReference type="Pfam" id="PF04471">
    <property type="entry name" value="Mrr_cat"/>
    <property type="match status" value="1"/>
</dbReference>
<comment type="caution">
    <text evidence="2">The sequence shown here is derived from an EMBL/GenBank/DDBJ whole genome shotgun (WGS) entry which is preliminary data.</text>
</comment>
<evidence type="ECO:0000259" key="1">
    <source>
        <dbReference type="Pfam" id="PF04471"/>
    </source>
</evidence>
<gene>
    <name evidence="2" type="ORF">GCM10009744_64950</name>
</gene>
<dbReference type="SUPFAM" id="SSF52980">
    <property type="entry name" value="Restriction endonuclease-like"/>
    <property type="match status" value="1"/>
</dbReference>
<organism evidence="2 3">
    <name type="scientific">Kribbella alba</name>
    <dbReference type="NCBI Taxonomy" id="190197"/>
    <lineage>
        <taxon>Bacteria</taxon>
        <taxon>Bacillati</taxon>
        <taxon>Actinomycetota</taxon>
        <taxon>Actinomycetes</taxon>
        <taxon>Propionibacteriales</taxon>
        <taxon>Kribbellaceae</taxon>
        <taxon>Kribbella</taxon>
    </lineage>
</organism>
<dbReference type="Proteomes" id="UP001501319">
    <property type="component" value="Unassembled WGS sequence"/>
</dbReference>
<name>A0ABN2FYK5_9ACTN</name>
<dbReference type="RefSeq" id="WP_344116815.1">
    <property type="nucleotide sequence ID" value="NZ_BAAANE010000017.1"/>
</dbReference>
<evidence type="ECO:0000313" key="2">
    <source>
        <dbReference type="EMBL" id="GAA1662186.1"/>
    </source>
</evidence>
<feature type="domain" description="Restriction endonuclease type IV Mrr" evidence="1">
    <location>
        <begin position="54"/>
        <end position="122"/>
    </location>
</feature>
<dbReference type="EMBL" id="BAAANE010000017">
    <property type="protein sequence ID" value="GAA1662186.1"/>
    <property type="molecule type" value="Genomic_DNA"/>
</dbReference>
<proteinExistence type="predicted"/>
<accession>A0ABN2FYK5</accession>
<reference evidence="2 3" key="1">
    <citation type="journal article" date="2019" name="Int. J. Syst. Evol. Microbiol.">
        <title>The Global Catalogue of Microorganisms (GCM) 10K type strain sequencing project: providing services to taxonomists for standard genome sequencing and annotation.</title>
        <authorList>
            <consortium name="The Broad Institute Genomics Platform"/>
            <consortium name="The Broad Institute Genome Sequencing Center for Infectious Disease"/>
            <person name="Wu L."/>
            <person name="Ma J."/>
        </authorList>
    </citation>
    <scope>NUCLEOTIDE SEQUENCE [LARGE SCALE GENOMIC DNA]</scope>
    <source>
        <strain evidence="2 3">JCM 14306</strain>
    </source>
</reference>
<dbReference type="InterPro" id="IPR011856">
    <property type="entry name" value="tRNA_endonuc-like_dom_sf"/>
</dbReference>
<protein>
    <recommendedName>
        <fullName evidence="1">Restriction endonuclease type IV Mrr domain-containing protein</fullName>
    </recommendedName>
</protein>
<evidence type="ECO:0000313" key="3">
    <source>
        <dbReference type="Proteomes" id="UP001501319"/>
    </source>
</evidence>